<organism evidence="1 2">
    <name type="scientific">Saccharomyces pastorianus</name>
    <name type="common">Lager yeast</name>
    <name type="synonym">Saccharomyces cerevisiae x Saccharomyces eubayanus</name>
    <dbReference type="NCBI Taxonomy" id="27292"/>
    <lineage>
        <taxon>Eukaryota</taxon>
        <taxon>Fungi</taxon>
        <taxon>Dikarya</taxon>
        <taxon>Ascomycota</taxon>
        <taxon>Saccharomycotina</taxon>
        <taxon>Saccharomycetes</taxon>
        <taxon>Saccharomycetales</taxon>
        <taxon>Saccharomycetaceae</taxon>
        <taxon>Saccharomyces</taxon>
    </lineage>
</organism>
<name>A0A6C1E500_SACPS</name>
<sequence length="66" mass="7329">MKRDLLMTTEQLLKRLSKVKSRKLTPNVGLNAVYSFPANIGSTEATVGCVKKFLTQTDSRVSTQVK</sequence>
<dbReference type="AlphaFoldDB" id="A0A6C1E500"/>
<proteinExistence type="predicted"/>
<gene>
    <name evidence="1" type="ORF">GRS66_006500</name>
</gene>
<dbReference type="EMBL" id="CP049001">
    <property type="protein sequence ID" value="QID84010.1"/>
    <property type="molecule type" value="Genomic_DNA"/>
</dbReference>
<evidence type="ECO:0000313" key="1">
    <source>
        <dbReference type="EMBL" id="QID84010.1"/>
    </source>
</evidence>
<evidence type="ECO:0000313" key="2">
    <source>
        <dbReference type="Proteomes" id="UP000501346"/>
    </source>
</evidence>
<accession>A0A6C1E500</accession>
<keyword evidence="2" id="KW-1185">Reference proteome</keyword>
<reference evidence="1 2" key="1">
    <citation type="journal article" date="2019" name="BMC Genomics">
        <title>Chromosome level assembly and comparative genome analysis confirm lager-brewing yeasts originated from a single hybridization.</title>
        <authorList>
            <person name="Salazar A.N."/>
            <person name="Gorter de Vries A.R."/>
            <person name="van den Broek M."/>
            <person name="Brouwers N."/>
            <person name="de la Torre Cortes P."/>
            <person name="Kuijpers N.G.A."/>
            <person name="Daran J.G."/>
            <person name="Abeel T."/>
        </authorList>
    </citation>
    <scope>NUCLEOTIDE SEQUENCE [LARGE SCALE GENOMIC DNA]</scope>
    <source>
        <strain evidence="1 2">CBS 1483</strain>
    </source>
</reference>
<dbReference type="Proteomes" id="UP000501346">
    <property type="component" value="Chromosome SeIV-SeII"/>
</dbReference>
<protein>
    <submittedName>
        <fullName evidence="1">Uncharacterized protein</fullName>
    </submittedName>
</protein>